<gene>
    <name evidence="3" type="ORF">FA13DRAFT_1387283</name>
</gene>
<dbReference type="PANTHER" id="PTHR43668">
    <property type="entry name" value="ALLANTOINASE"/>
    <property type="match status" value="1"/>
</dbReference>
<reference evidence="3 4" key="1">
    <citation type="journal article" date="2019" name="Nat. Ecol. Evol.">
        <title>Megaphylogeny resolves global patterns of mushroom evolution.</title>
        <authorList>
            <person name="Varga T."/>
            <person name="Krizsan K."/>
            <person name="Foldi C."/>
            <person name="Dima B."/>
            <person name="Sanchez-Garcia M."/>
            <person name="Sanchez-Ramirez S."/>
            <person name="Szollosi G.J."/>
            <person name="Szarkandi J.G."/>
            <person name="Papp V."/>
            <person name="Albert L."/>
            <person name="Andreopoulos W."/>
            <person name="Angelini C."/>
            <person name="Antonin V."/>
            <person name="Barry K.W."/>
            <person name="Bougher N.L."/>
            <person name="Buchanan P."/>
            <person name="Buyck B."/>
            <person name="Bense V."/>
            <person name="Catcheside P."/>
            <person name="Chovatia M."/>
            <person name="Cooper J."/>
            <person name="Damon W."/>
            <person name="Desjardin D."/>
            <person name="Finy P."/>
            <person name="Geml J."/>
            <person name="Haridas S."/>
            <person name="Hughes K."/>
            <person name="Justo A."/>
            <person name="Karasinski D."/>
            <person name="Kautmanova I."/>
            <person name="Kiss B."/>
            <person name="Kocsube S."/>
            <person name="Kotiranta H."/>
            <person name="LaButti K.M."/>
            <person name="Lechner B.E."/>
            <person name="Liimatainen K."/>
            <person name="Lipzen A."/>
            <person name="Lukacs Z."/>
            <person name="Mihaltcheva S."/>
            <person name="Morgado L.N."/>
            <person name="Niskanen T."/>
            <person name="Noordeloos M.E."/>
            <person name="Ohm R.A."/>
            <person name="Ortiz-Santana B."/>
            <person name="Ovrebo C."/>
            <person name="Racz N."/>
            <person name="Riley R."/>
            <person name="Savchenko A."/>
            <person name="Shiryaev A."/>
            <person name="Soop K."/>
            <person name="Spirin V."/>
            <person name="Szebenyi C."/>
            <person name="Tomsovsky M."/>
            <person name="Tulloss R.E."/>
            <person name="Uehling J."/>
            <person name="Grigoriev I.V."/>
            <person name="Vagvolgyi C."/>
            <person name="Papp T."/>
            <person name="Martin F.M."/>
            <person name="Miettinen O."/>
            <person name="Hibbett D.S."/>
            <person name="Nagy L.G."/>
        </authorList>
    </citation>
    <scope>NUCLEOTIDE SEQUENCE [LARGE SCALE GENOMIC DNA]</scope>
    <source>
        <strain evidence="3 4">FP101781</strain>
    </source>
</reference>
<dbReference type="OrthoDB" id="10258955at2759"/>
<evidence type="ECO:0000313" key="3">
    <source>
        <dbReference type="EMBL" id="TEB35820.1"/>
    </source>
</evidence>
<evidence type="ECO:0000313" key="4">
    <source>
        <dbReference type="Proteomes" id="UP000298030"/>
    </source>
</evidence>
<dbReference type="Gene3D" id="2.30.40.10">
    <property type="entry name" value="Urease, subunit C, domain 1"/>
    <property type="match status" value="1"/>
</dbReference>
<dbReference type="AlphaFoldDB" id="A0A4Y7TNQ6"/>
<feature type="region of interest" description="Disordered" evidence="1">
    <location>
        <begin position="1"/>
        <end position="31"/>
    </location>
</feature>
<dbReference type="SUPFAM" id="SSF51338">
    <property type="entry name" value="Composite domain of metallo-dependent hydrolases"/>
    <property type="match status" value="1"/>
</dbReference>
<evidence type="ECO:0000259" key="2">
    <source>
        <dbReference type="Pfam" id="PF01979"/>
    </source>
</evidence>
<accession>A0A4Y7TNQ6</accession>
<dbReference type="InterPro" id="IPR050138">
    <property type="entry name" value="DHOase/Allantoinase_Hydrolase"/>
</dbReference>
<dbReference type="GO" id="GO:0006145">
    <property type="term" value="P:purine nucleobase catabolic process"/>
    <property type="evidence" value="ECO:0007669"/>
    <property type="project" value="TreeGrafter"/>
</dbReference>
<dbReference type="Pfam" id="PF01979">
    <property type="entry name" value="Amidohydro_1"/>
    <property type="match status" value="1"/>
</dbReference>
<dbReference type="InterPro" id="IPR006680">
    <property type="entry name" value="Amidohydro-rel"/>
</dbReference>
<feature type="domain" description="Amidohydrolase-related" evidence="2">
    <location>
        <begin position="433"/>
        <end position="524"/>
    </location>
</feature>
<dbReference type="Proteomes" id="UP000298030">
    <property type="component" value="Unassembled WGS sequence"/>
</dbReference>
<proteinExistence type="predicted"/>
<dbReference type="EMBL" id="QPFP01000007">
    <property type="protein sequence ID" value="TEB35820.1"/>
    <property type="molecule type" value="Genomic_DNA"/>
</dbReference>
<dbReference type="InterPro" id="IPR032466">
    <property type="entry name" value="Metal_Hydrolase"/>
</dbReference>
<comment type="caution">
    <text evidence="3">The sequence shown here is derived from an EMBL/GenBank/DDBJ whole genome shotgun (WGS) entry which is preliminary data.</text>
</comment>
<protein>
    <submittedName>
        <fullName evidence="3">Composite domain of metallo-dependent hydrolase</fullName>
    </submittedName>
</protein>
<evidence type="ECO:0000256" key="1">
    <source>
        <dbReference type="SAM" id="MobiDB-lite"/>
    </source>
</evidence>
<keyword evidence="3" id="KW-0378">Hydrolase</keyword>
<dbReference type="Gene3D" id="3.20.20.140">
    <property type="entry name" value="Metal-dependent hydrolases"/>
    <property type="match status" value="2"/>
</dbReference>
<dbReference type="PANTHER" id="PTHR43668:SF5">
    <property type="entry name" value="AMIDOHYDROLASE 3 DOMAIN-CONTAINING PROTEIN"/>
    <property type="match status" value="1"/>
</dbReference>
<dbReference type="SUPFAM" id="SSF51556">
    <property type="entry name" value="Metallo-dependent hydrolases"/>
    <property type="match status" value="1"/>
</dbReference>
<dbReference type="GO" id="GO:0004038">
    <property type="term" value="F:allantoinase activity"/>
    <property type="evidence" value="ECO:0007669"/>
    <property type="project" value="TreeGrafter"/>
</dbReference>
<dbReference type="InterPro" id="IPR011059">
    <property type="entry name" value="Metal-dep_hydrolase_composite"/>
</dbReference>
<dbReference type="GO" id="GO:0005737">
    <property type="term" value="C:cytoplasm"/>
    <property type="evidence" value="ECO:0007669"/>
    <property type="project" value="TreeGrafter"/>
</dbReference>
<keyword evidence="4" id="KW-1185">Reference proteome</keyword>
<name>A0A4Y7TNQ6_COPMI</name>
<organism evidence="3 4">
    <name type="scientific">Coprinellus micaceus</name>
    <name type="common">Glistening ink-cap mushroom</name>
    <name type="synonym">Coprinus micaceus</name>
    <dbReference type="NCBI Taxonomy" id="71717"/>
    <lineage>
        <taxon>Eukaryota</taxon>
        <taxon>Fungi</taxon>
        <taxon>Dikarya</taxon>
        <taxon>Basidiomycota</taxon>
        <taxon>Agaricomycotina</taxon>
        <taxon>Agaricomycetes</taxon>
        <taxon>Agaricomycetidae</taxon>
        <taxon>Agaricales</taxon>
        <taxon>Agaricineae</taxon>
        <taxon>Psathyrellaceae</taxon>
        <taxon>Coprinellus</taxon>
    </lineage>
</organism>
<sequence length="1000" mass="108064">MSLNSGGARIRKGPLPPSNSPSWANDAAKGPEASISKNTQFKLTAACLVFLSAWFAWTLSGPAGSSFLSGTATPRQPSFSFQQQQDILGRCAAFRTPPGPASNFLGRDKSDRFEPGTNATLIRNAWIWTGQENGTVSYRGDILLDQGIVKAIGDIPARTIEDTKNLTTVDADGKWVTPGLVDMHSHLGILSSPILGGAVDLDSTKGPILPYLRAVDGLNTHDVGFQIAMAGGVTTVQVLPGSNNAIGGQSFFVKLRPTSDRSAVSMIVDPPTSLTGESPGWRAPTRWRHMKQACGENLRRYGNRMDTMWSFRSAYAQAAKVKAAQDLYCEKAEAGLWDTLDPAFPEDLRWEMLVDVLRGKVKISNHCYEAVDLDALVRLTNEFKFHIASFHHAAEAWLVPDVLKRMWGGIPTVALFATNYRFKREAFRGSEFAPRVLADEGIPVVLKSDHPVINSRYLAYEAQQAHYFGLPSHLALAAITSTPATTAGLAHRIGILQKGADADVVLWDSHPLNFGATPMKVWIDGLLQIPVPSKDGVDIPVEVGKGKEGDRWRRVPSVPNWDKEREEALRWEGLPPLPGRSSRSDRVVFTNVKSLWTRTKEGKIQQGLGNGSAAVNDAESLQTLVFVKGKLSCIDSTCSAEELVGSKTLDLQGGSISPGLMTYGSTLGLGEIMGEPSTQDGDLADALTGNVPRLMDDVGGLVRAVDTLVFQTRDALTAYRSGVTLATSSLAKPVYLNGPGSRFLSGLSVAFRTGSSHAMEKGAIVQDVVALHVVLGRAQPMVGGGVSVSTQMAALRRLLYGWESQDKETGHWFRKAAEGVIPLVIEVDSADIMASLLILKADVEDRIGSRMRMVFAGAAEAHLLAREISTSEVGVILNPARPYPMVWDQRRILPGPPLTNDTALVKLLEEGVVVGLGIRSSWEARHARYDANWASLESNGRIREDQAYALVTTDLENLLGIRDIGEETADLVATQGGGLFDQSSKVVGVVSAQRGYVEVF</sequence>